<protein>
    <recommendedName>
        <fullName evidence="5">Lipocalin/cytosolic fatty-acid binding domain-containing protein</fullName>
    </recommendedName>
</protein>
<dbReference type="AlphaFoldDB" id="A0A835CPG7"/>
<gene>
    <name evidence="3" type="ORF">HCN44_010660</name>
</gene>
<dbReference type="InterPro" id="IPR012674">
    <property type="entry name" value="Calycin"/>
</dbReference>
<evidence type="ECO:0008006" key="5">
    <source>
        <dbReference type="Google" id="ProtNLM"/>
    </source>
</evidence>
<dbReference type="GO" id="GO:0000302">
    <property type="term" value="P:response to reactive oxygen species"/>
    <property type="evidence" value="ECO:0007669"/>
    <property type="project" value="TreeGrafter"/>
</dbReference>
<feature type="signal peptide" evidence="2">
    <location>
        <begin position="1"/>
        <end position="16"/>
    </location>
</feature>
<dbReference type="InterPro" id="IPR003057">
    <property type="entry name" value="Invtbrt_color"/>
</dbReference>
<keyword evidence="2" id="KW-0732">Signal</keyword>
<dbReference type="Gene3D" id="2.40.128.20">
    <property type="match status" value="1"/>
</dbReference>
<reference evidence="3 4" key="1">
    <citation type="submission" date="2020-08" db="EMBL/GenBank/DDBJ databases">
        <title>Aphidius gifuensis genome sequencing and assembly.</title>
        <authorList>
            <person name="Du Z."/>
        </authorList>
    </citation>
    <scope>NUCLEOTIDE SEQUENCE [LARGE SCALE GENOMIC DNA]</scope>
    <source>
        <strain evidence="3">YNYX2018</strain>
        <tissue evidence="3">Adults</tissue>
    </source>
</reference>
<dbReference type="SUPFAM" id="SSF50814">
    <property type="entry name" value="Lipocalins"/>
    <property type="match status" value="1"/>
</dbReference>
<dbReference type="GO" id="GO:0006629">
    <property type="term" value="P:lipid metabolic process"/>
    <property type="evidence" value="ECO:0007669"/>
    <property type="project" value="TreeGrafter"/>
</dbReference>
<keyword evidence="1" id="KW-1015">Disulfide bond</keyword>
<evidence type="ECO:0000313" key="4">
    <source>
        <dbReference type="Proteomes" id="UP000639338"/>
    </source>
</evidence>
<name>A0A835CPG7_APHGI</name>
<organism evidence="3 4">
    <name type="scientific">Aphidius gifuensis</name>
    <name type="common">Parasitoid wasp</name>
    <dbReference type="NCBI Taxonomy" id="684658"/>
    <lineage>
        <taxon>Eukaryota</taxon>
        <taxon>Metazoa</taxon>
        <taxon>Ecdysozoa</taxon>
        <taxon>Arthropoda</taxon>
        <taxon>Hexapoda</taxon>
        <taxon>Insecta</taxon>
        <taxon>Pterygota</taxon>
        <taxon>Neoptera</taxon>
        <taxon>Endopterygota</taxon>
        <taxon>Hymenoptera</taxon>
        <taxon>Apocrita</taxon>
        <taxon>Ichneumonoidea</taxon>
        <taxon>Braconidae</taxon>
        <taxon>Aphidiinae</taxon>
        <taxon>Aphidius</taxon>
    </lineage>
</organism>
<comment type="similarity">
    <text evidence="2">Belongs to the calycin superfamily. Lipocalin family.</text>
</comment>
<keyword evidence="4" id="KW-1185">Reference proteome</keyword>
<dbReference type="OrthoDB" id="7701178at2759"/>
<evidence type="ECO:0000256" key="1">
    <source>
        <dbReference type="ARBA" id="ARBA00023157"/>
    </source>
</evidence>
<feature type="chain" id="PRO_5033201941" description="Lipocalin/cytosolic fatty-acid binding domain-containing protein" evidence="2">
    <location>
        <begin position="17"/>
        <end position="196"/>
    </location>
</feature>
<evidence type="ECO:0000313" key="3">
    <source>
        <dbReference type="EMBL" id="KAF7991859.1"/>
    </source>
</evidence>
<dbReference type="Proteomes" id="UP000639338">
    <property type="component" value="Unassembled WGS sequence"/>
</dbReference>
<comment type="caution">
    <text evidence="3">The sequence shown here is derived from an EMBL/GenBank/DDBJ whole genome shotgun (WGS) entry which is preliminary data.</text>
</comment>
<dbReference type="InterPro" id="IPR022271">
    <property type="entry name" value="Lipocalin_ApoD"/>
</dbReference>
<dbReference type="PIRSF" id="PIRSF036893">
    <property type="entry name" value="Lipocalin_ApoD"/>
    <property type="match status" value="1"/>
</dbReference>
<evidence type="ECO:0000256" key="2">
    <source>
        <dbReference type="PIRNR" id="PIRNR036893"/>
    </source>
</evidence>
<dbReference type="PANTHER" id="PTHR10612:SF34">
    <property type="entry name" value="APOLIPOPROTEIN D"/>
    <property type="match status" value="1"/>
</dbReference>
<dbReference type="InterPro" id="IPR022272">
    <property type="entry name" value="Lipocalin_CS"/>
</dbReference>
<accession>A0A835CPG7</accession>
<dbReference type="GO" id="GO:0031409">
    <property type="term" value="F:pigment binding"/>
    <property type="evidence" value="ECO:0007669"/>
    <property type="project" value="InterPro"/>
</dbReference>
<dbReference type="EMBL" id="JACMRX010000004">
    <property type="protein sequence ID" value="KAF7991859.1"/>
    <property type="molecule type" value="Genomic_DNA"/>
</dbReference>
<dbReference type="PRINTS" id="PR01273">
    <property type="entry name" value="INVTBRTCOLOR"/>
</dbReference>
<dbReference type="GO" id="GO:0005737">
    <property type="term" value="C:cytoplasm"/>
    <property type="evidence" value="ECO:0007669"/>
    <property type="project" value="TreeGrafter"/>
</dbReference>
<sequence>MLVILFLSFFFANSFGQLIVYEKPQFNQISNFNQKAYSGLWYEISKISNAFEYDQKCSTINFELNEESKKFSLFLNGISAETEDVNKYYVEALLKENDSSEFIIRNPDNELDDLGTMTVLDTDYENYSVRAGLIPYHNIWLVFGWIDSRKPTLSSEHFDHAVSVLSSYNIPTNEFINVNQTCTSVDNSHILYSQKK</sequence>
<dbReference type="PANTHER" id="PTHR10612">
    <property type="entry name" value="APOLIPOPROTEIN D"/>
    <property type="match status" value="1"/>
</dbReference>
<dbReference type="PROSITE" id="PS00213">
    <property type="entry name" value="LIPOCALIN"/>
    <property type="match status" value="1"/>
</dbReference>
<proteinExistence type="inferred from homology"/>